<name>A0A1I8GUH7_9PLAT</name>
<feature type="region of interest" description="Disordered" evidence="1">
    <location>
        <begin position="77"/>
        <end position="139"/>
    </location>
</feature>
<reference evidence="3 4" key="1">
    <citation type="submission" date="2016-11" db="UniProtKB">
        <authorList>
            <consortium name="WormBaseParasite"/>
        </authorList>
    </citation>
    <scope>IDENTIFICATION</scope>
</reference>
<sequence>WWQRWDSKTYQATSRRYRGKYKQPLHISANGKKFALSVRAECIRRVYPRPRVVVDHEEQDSERSEFYGYLAIKQPRLDCETAESEDRQDATAAETAESEDRQDATAAETAESEDRQDATAAETAESEDRQDATAAETAE</sequence>
<accession>A0A1I8GUH7</accession>
<dbReference type="AlphaFoldDB" id="A0A1I8GUH7"/>
<feature type="compositionally biased region" description="Basic and acidic residues" evidence="1">
    <location>
        <begin position="77"/>
        <end position="89"/>
    </location>
</feature>
<evidence type="ECO:0000313" key="2">
    <source>
        <dbReference type="Proteomes" id="UP000095280"/>
    </source>
</evidence>
<evidence type="ECO:0000313" key="4">
    <source>
        <dbReference type="WBParaSite" id="maker-uti_cns_0047772-snap-gene-0.4-mRNA-1"/>
    </source>
</evidence>
<dbReference type="WBParaSite" id="maker-uti_cns_0003143-snap-gene-0.2-mRNA-1">
    <property type="protein sequence ID" value="maker-uti_cns_0003143-snap-gene-0.2-mRNA-1"/>
    <property type="gene ID" value="maker-uti_cns_0003143-snap-gene-0.2"/>
</dbReference>
<dbReference type="Proteomes" id="UP000095280">
    <property type="component" value="Unplaced"/>
</dbReference>
<proteinExistence type="predicted"/>
<dbReference type="WBParaSite" id="maker-uti_cns_0047772-snap-gene-0.4-mRNA-1">
    <property type="protein sequence ID" value="maker-uti_cns_0047772-snap-gene-0.4-mRNA-1"/>
    <property type="gene ID" value="maker-uti_cns_0047772-snap-gene-0.4"/>
</dbReference>
<evidence type="ECO:0000313" key="3">
    <source>
        <dbReference type="WBParaSite" id="maker-uti_cns_0003143-snap-gene-0.2-mRNA-1"/>
    </source>
</evidence>
<protein>
    <submittedName>
        <fullName evidence="3 4">AP2/ERF domain-containing protein</fullName>
    </submittedName>
</protein>
<keyword evidence="2" id="KW-1185">Reference proteome</keyword>
<organism evidence="2 3">
    <name type="scientific">Macrostomum lignano</name>
    <dbReference type="NCBI Taxonomy" id="282301"/>
    <lineage>
        <taxon>Eukaryota</taxon>
        <taxon>Metazoa</taxon>
        <taxon>Spiralia</taxon>
        <taxon>Lophotrochozoa</taxon>
        <taxon>Platyhelminthes</taxon>
        <taxon>Rhabditophora</taxon>
        <taxon>Macrostomorpha</taxon>
        <taxon>Macrostomida</taxon>
        <taxon>Macrostomidae</taxon>
        <taxon>Macrostomum</taxon>
    </lineage>
</organism>
<evidence type="ECO:0000256" key="1">
    <source>
        <dbReference type="SAM" id="MobiDB-lite"/>
    </source>
</evidence>